<protein>
    <recommendedName>
        <fullName evidence="4">Transcription factor Pcc1</fullName>
    </recommendedName>
</protein>
<comment type="similarity">
    <text evidence="1">Belongs to the CTAG/PCC1 family.</text>
</comment>
<accession>A0A132NT73</accession>
<evidence type="ECO:0000313" key="2">
    <source>
        <dbReference type="EMBL" id="KWX13257.1"/>
    </source>
</evidence>
<comment type="caution">
    <text evidence="2">The sequence shown here is derived from an EMBL/GenBank/DDBJ whole genome shotgun (WGS) entry which is preliminary data.</text>
</comment>
<name>A0A132NT73_GIAIN</name>
<dbReference type="EMBL" id="JXTI01000077">
    <property type="protein sequence ID" value="KWX13257.1"/>
    <property type="molecule type" value="Genomic_DNA"/>
</dbReference>
<evidence type="ECO:0000313" key="3">
    <source>
        <dbReference type="Proteomes" id="UP000070089"/>
    </source>
</evidence>
<dbReference type="Proteomes" id="UP000070089">
    <property type="component" value="Unassembled WGS sequence"/>
</dbReference>
<reference evidence="2 3" key="1">
    <citation type="journal article" date="2015" name="Mol. Biochem. Parasitol.">
        <title>Identification of polymorphic genes for use in assemblage B genotyping assays through comparative genomics of multiple assemblage B Giardia duodenalis isolates.</title>
        <authorList>
            <person name="Wielinga C."/>
            <person name="Thompson R.C."/>
            <person name="Monis P."/>
            <person name="Ryan U."/>
        </authorList>
    </citation>
    <scope>NUCLEOTIDE SEQUENCE [LARGE SCALE GENOMIC DNA]</scope>
    <source>
        <strain evidence="2 3">BAH15c1</strain>
    </source>
</reference>
<dbReference type="InterPro" id="IPR015419">
    <property type="entry name" value="CTAG/Pcc1"/>
</dbReference>
<organism evidence="2 3">
    <name type="scientific">Giardia duodenalis assemblage B</name>
    <dbReference type="NCBI Taxonomy" id="1394984"/>
    <lineage>
        <taxon>Eukaryota</taxon>
        <taxon>Metamonada</taxon>
        <taxon>Diplomonadida</taxon>
        <taxon>Hexamitidae</taxon>
        <taxon>Giardiinae</taxon>
        <taxon>Giardia</taxon>
    </lineage>
</organism>
<sequence length="89" mass="9573">MPDSKPFSGTLTLTLSDSDAVDILIKSLQGGVSLDSADTVTFSVENKSLTVLMHATTLKQLRKMYGSYCEAADLVLETISRFGKTAVKN</sequence>
<dbReference type="Pfam" id="PF09341">
    <property type="entry name" value="Pcc1"/>
    <property type="match status" value="1"/>
</dbReference>
<proteinExistence type="inferred from homology"/>
<dbReference type="Gene3D" id="3.30.310.50">
    <property type="entry name" value="Alpha-D-phosphohexomutase, C-terminal domain"/>
    <property type="match status" value="1"/>
</dbReference>
<evidence type="ECO:0008006" key="4">
    <source>
        <dbReference type="Google" id="ProtNLM"/>
    </source>
</evidence>
<dbReference type="AlphaFoldDB" id="A0A132NT73"/>
<gene>
    <name evidence="2" type="ORF">QR46_2777</name>
</gene>
<evidence type="ECO:0000256" key="1">
    <source>
        <dbReference type="ARBA" id="ARBA00007073"/>
    </source>
</evidence>
<dbReference type="OrthoDB" id="10255730at2759"/>
<dbReference type="VEuPathDB" id="GiardiaDB:QR46_2777"/>